<feature type="compositionally biased region" description="Basic and acidic residues" evidence="1">
    <location>
        <begin position="57"/>
        <end position="67"/>
    </location>
</feature>
<dbReference type="Pfam" id="PF10096">
    <property type="entry name" value="DUF2334"/>
    <property type="match status" value="1"/>
</dbReference>
<dbReference type="InterPro" id="IPR011330">
    <property type="entry name" value="Glyco_hydro/deAcase_b/a-brl"/>
</dbReference>
<dbReference type="Proteomes" id="UP000321805">
    <property type="component" value="Chromosome"/>
</dbReference>
<name>A0A5B8U414_9ACTN</name>
<dbReference type="AlphaFoldDB" id="A0A5B8U414"/>
<keyword evidence="3" id="KW-1185">Reference proteome</keyword>
<dbReference type="Gene3D" id="3.20.20.370">
    <property type="entry name" value="Glycoside hydrolase/deacetylase"/>
    <property type="match status" value="1"/>
</dbReference>
<feature type="compositionally biased region" description="Basic residues" evidence="1">
    <location>
        <begin position="46"/>
        <end position="56"/>
    </location>
</feature>
<sequence>MPRAPDGGRTLRRRAGGAGAVRARRAGGRRLRHAGRRLSHGPGAGARRRARPPLRARRPDRPGPGDRRRPRGRTRRRGGRRPGLAPRLGPRAARGAAPAAGAGVLRPGRGALAVSLHDVEPATFERCALIRDWLDDLGVHRVTLLVIPAPDLHPFHDRRPELADWLEERAGLGDAIAQHGFRHRAVPGRRPLARLHAGAGAEFVGLDGDETRRAVLAGRRVLRLAGIAPRGFVAPGYAYTSALRDTLASTFDWWAGLGRLHRANRSSTTAPALSLGTSTRLGRWTSPVLVRAGAYAGGEVLRLEIHPADLDHPRCVGAVERVLGAARGRDAVTYDDLAGP</sequence>
<dbReference type="InterPro" id="IPR018763">
    <property type="entry name" value="DUF2334"/>
</dbReference>
<evidence type="ECO:0000313" key="2">
    <source>
        <dbReference type="EMBL" id="QEC47819.1"/>
    </source>
</evidence>
<dbReference type="SUPFAM" id="SSF88713">
    <property type="entry name" value="Glycoside hydrolase/deacetylase"/>
    <property type="match status" value="1"/>
</dbReference>
<gene>
    <name evidence="2" type="ORF">FSW04_09725</name>
</gene>
<evidence type="ECO:0000256" key="1">
    <source>
        <dbReference type="SAM" id="MobiDB-lite"/>
    </source>
</evidence>
<reference evidence="2 3" key="1">
    <citation type="journal article" date="2018" name="J. Microbiol.">
        <title>Baekduia soli gen. nov., sp. nov., a novel bacterium isolated from the soil of Baekdu Mountain and proposal of a novel family name, Baekduiaceae fam. nov.</title>
        <authorList>
            <person name="An D.S."/>
            <person name="Siddiqi M.Z."/>
            <person name="Kim K.H."/>
            <person name="Yu H.S."/>
            <person name="Im W.T."/>
        </authorList>
    </citation>
    <scope>NUCLEOTIDE SEQUENCE [LARGE SCALE GENOMIC DNA]</scope>
    <source>
        <strain evidence="2 3">BR7-21</strain>
    </source>
</reference>
<organism evidence="2 3">
    <name type="scientific">Baekduia soli</name>
    <dbReference type="NCBI Taxonomy" id="496014"/>
    <lineage>
        <taxon>Bacteria</taxon>
        <taxon>Bacillati</taxon>
        <taxon>Actinomycetota</taxon>
        <taxon>Thermoleophilia</taxon>
        <taxon>Solirubrobacterales</taxon>
        <taxon>Baekduiaceae</taxon>
        <taxon>Baekduia</taxon>
    </lineage>
</organism>
<accession>A0A5B8U414</accession>
<dbReference type="OrthoDB" id="5242819at2"/>
<protein>
    <submittedName>
        <fullName evidence="2">DUF2334 domain-containing protein</fullName>
    </submittedName>
</protein>
<feature type="compositionally biased region" description="Low complexity" evidence="1">
    <location>
        <begin position="82"/>
        <end position="104"/>
    </location>
</feature>
<proteinExistence type="predicted"/>
<feature type="compositionally biased region" description="Basic residues" evidence="1">
    <location>
        <begin position="68"/>
        <end position="80"/>
    </location>
</feature>
<evidence type="ECO:0000313" key="3">
    <source>
        <dbReference type="Proteomes" id="UP000321805"/>
    </source>
</evidence>
<dbReference type="GO" id="GO:0005975">
    <property type="term" value="P:carbohydrate metabolic process"/>
    <property type="evidence" value="ECO:0007669"/>
    <property type="project" value="InterPro"/>
</dbReference>
<feature type="region of interest" description="Disordered" evidence="1">
    <location>
        <begin position="1"/>
        <end position="104"/>
    </location>
</feature>
<dbReference type="KEGG" id="bsol:FSW04_09725"/>
<feature type="compositionally biased region" description="Basic residues" evidence="1">
    <location>
        <begin position="22"/>
        <end position="39"/>
    </location>
</feature>
<dbReference type="EMBL" id="CP042430">
    <property type="protein sequence ID" value="QEC47819.1"/>
    <property type="molecule type" value="Genomic_DNA"/>
</dbReference>